<evidence type="ECO:0000313" key="3">
    <source>
        <dbReference type="Proteomes" id="UP000825729"/>
    </source>
</evidence>
<dbReference type="EMBL" id="JAINDJ010000005">
    <property type="protein sequence ID" value="KAG9446447.1"/>
    <property type="molecule type" value="Genomic_DNA"/>
</dbReference>
<protein>
    <submittedName>
        <fullName evidence="2">Uncharacterized protein</fullName>
    </submittedName>
</protein>
<reference evidence="2 3" key="1">
    <citation type="submission" date="2021-07" db="EMBL/GenBank/DDBJ databases">
        <title>The Aristolochia fimbriata genome: insights into angiosperm evolution, floral development and chemical biosynthesis.</title>
        <authorList>
            <person name="Jiao Y."/>
        </authorList>
    </citation>
    <scope>NUCLEOTIDE SEQUENCE [LARGE SCALE GENOMIC DNA]</scope>
    <source>
        <strain evidence="2">IBCAS-2021</strain>
        <tissue evidence="2">Leaf</tissue>
    </source>
</reference>
<feature type="compositionally biased region" description="Basic and acidic residues" evidence="1">
    <location>
        <begin position="92"/>
        <end position="123"/>
    </location>
</feature>
<accession>A0AAV7EFH1</accession>
<sequence length="129" mass="15354">MELKWKFGKPWAYKQEILGKWQEAKERIIQILVIGEEKTFFKKGEREASPPENKIHTFRKQKRDSTRTKYMTIATAQAERVATQEEERFIELRGRERERVSQSPERGELEREPEKETGRRGQRSDGCSL</sequence>
<keyword evidence="3" id="KW-1185">Reference proteome</keyword>
<organism evidence="2 3">
    <name type="scientific">Aristolochia fimbriata</name>
    <name type="common">White veined hardy Dutchman's pipe vine</name>
    <dbReference type="NCBI Taxonomy" id="158543"/>
    <lineage>
        <taxon>Eukaryota</taxon>
        <taxon>Viridiplantae</taxon>
        <taxon>Streptophyta</taxon>
        <taxon>Embryophyta</taxon>
        <taxon>Tracheophyta</taxon>
        <taxon>Spermatophyta</taxon>
        <taxon>Magnoliopsida</taxon>
        <taxon>Magnoliidae</taxon>
        <taxon>Piperales</taxon>
        <taxon>Aristolochiaceae</taxon>
        <taxon>Aristolochia</taxon>
    </lineage>
</organism>
<dbReference type="Proteomes" id="UP000825729">
    <property type="component" value="Unassembled WGS sequence"/>
</dbReference>
<name>A0AAV7EFH1_ARIFI</name>
<proteinExistence type="predicted"/>
<dbReference type="AlphaFoldDB" id="A0AAV7EFH1"/>
<evidence type="ECO:0000256" key="1">
    <source>
        <dbReference type="SAM" id="MobiDB-lite"/>
    </source>
</evidence>
<comment type="caution">
    <text evidence="2">The sequence shown here is derived from an EMBL/GenBank/DDBJ whole genome shotgun (WGS) entry which is preliminary data.</text>
</comment>
<feature type="region of interest" description="Disordered" evidence="1">
    <location>
        <begin position="92"/>
        <end position="129"/>
    </location>
</feature>
<evidence type="ECO:0000313" key="2">
    <source>
        <dbReference type="EMBL" id="KAG9446447.1"/>
    </source>
</evidence>
<gene>
    <name evidence="2" type="ORF">H6P81_012575</name>
</gene>